<gene>
    <name evidence="2" type="ORF">BCR41DRAFT_425278</name>
</gene>
<keyword evidence="1" id="KW-0732">Signal</keyword>
<reference evidence="2 3" key="1">
    <citation type="submission" date="2016-07" db="EMBL/GenBank/DDBJ databases">
        <title>Pervasive Adenine N6-methylation of Active Genes in Fungi.</title>
        <authorList>
            <consortium name="DOE Joint Genome Institute"/>
            <person name="Mondo S.J."/>
            <person name="Dannebaum R.O."/>
            <person name="Kuo R.C."/>
            <person name="Labutti K."/>
            <person name="Haridas S."/>
            <person name="Kuo A."/>
            <person name="Salamov A."/>
            <person name="Ahrendt S.R."/>
            <person name="Lipzen A."/>
            <person name="Sullivan W."/>
            <person name="Andreopoulos W.B."/>
            <person name="Clum A."/>
            <person name="Lindquist E."/>
            <person name="Daum C."/>
            <person name="Ramamoorthy G.K."/>
            <person name="Gryganskyi A."/>
            <person name="Culley D."/>
            <person name="Magnuson J.K."/>
            <person name="James T.Y."/>
            <person name="O'Malley M.A."/>
            <person name="Stajich J.E."/>
            <person name="Spatafora J.W."/>
            <person name="Visel A."/>
            <person name="Grigoriev I.V."/>
        </authorList>
    </citation>
    <scope>NUCLEOTIDE SEQUENCE [LARGE SCALE GENOMIC DNA]</scope>
    <source>
        <strain evidence="2 3">NRRL 3116</strain>
    </source>
</reference>
<organism evidence="2 3">
    <name type="scientific">Lobosporangium transversale</name>
    <dbReference type="NCBI Taxonomy" id="64571"/>
    <lineage>
        <taxon>Eukaryota</taxon>
        <taxon>Fungi</taxon>
        <taxon>Fungi incertae sedis</taxon>
        <taxon>Mucoromycota</taxon>
        <taxon>Mortierellomycotina</taxon>
        <taxon>Mortierellomycetes</taxon>
        <taxon>Mortierellales</taxon>
        <taxon>Mortierellaceae</taxon>
        <taxon>Lobosporangium</taxon>
    </lineage>
</organism>
<name>A0A1Y2GBB5_9FUNG</name>
<dbReference type="GeneID" id="33572405"/>
<proteinExistence type="predicted"/>
<dbReference type="InParanoid" id="A0A1Y2GBB5"/>
<sequence>MIMRFISYMVVALLAVSTHHIQLVEAGSYSLTAPTGATRWVPGQQGLVSIESTEKAKSATPTNDRLLTITLRYYKNIFQPAELVATIKDHTQLLIPFNSTATQVKLDIIDFVVPTTVNPGSDYFVRLSRNDGFFDRENVDTDRFQILAPSTPGTTSPGVPGTTTTAATTTVAVTTTLVVTTPTAGPSPTLPAGQTCNDIKEQCAAQGRVYEESTANTPCACGATLVVPTVVGSGSPGSIKANVKSTFQSTGGPTAALAVLLLVVMTLF</sequence>
<dbReference type="RefSeq" id="XP_021877439.1">
    <property type="nucleotide sequence ID" value="XM_022030564.1"/>
</dbReference>
<evidence type="ECO:0000256" key="1">
    <source>
        <dbReference type="SAM" id="SignalP"/>
    </source>
</evidence>
<dbReference type="EMBL" id="MCFF01000047">
    <property type="protein sequence ID" value="ORZ06170.1"/>
    <property type="molecule type" value="Genomic_DNA"/>
</dbReference>
<dbReference type="OrthoDB" id="2419498at2759"/>
<accession>A0A1Y2GBB5</accession>
<evidence type="ECO:0000313" key="2">
    <source>
        <dbReference type="EMBL" id="ORZ06170.1"/>
    </source>
</evidence>
<comment type="caution">
    <text evidence="2">The sequence shown here is derived from an EMBL/GenBank/DDBJ whole genome shotgun (WGS) entry which is preliminary data.</text>
</comment>
<dbReference type="Proteomes" id="UP000193648">
    <property type="component" value="Unassembled WGS sequence"/>
</dbReference>
<protein>
    <recommendedName>
        <fullName evidence="4">DUF3844 domain-containing protein</fullName>
    </recommendedName>
</protein>
<keyword evidence="3" id="KW-1185">Reference proteome</keyword>
<feature type="signal peptide" evidence="1">
    <location>
        <begin position="1"/>
        <end position="26"/>
    </location>
</feature>
<evidence type="ECO:0000313" key="3">
    <source>
        <dbReference type="Proteomes" id="UP000193648"/>
    </source>
</evidence>
<feature type="chain" id="PRO_5012530928" description="DUF3844 domain-containing protein" evidence="1">
    <location>
        <begin position="27"/>
        <end position="268"/>
    </location>
</feature>
<evidence type="ECO:0008006" key="4">
    <source>
        <dbReference type="Google" id="ProtNLM"/>
    </source>
</evidence>
<dbReference type="AlphaFoldDB" id="A0A1Y2GBB5"/>